<evidence type="ECO:0000256" key="5">
    <source>
        <dbReference type="SAM" id="MobiDB-lite"/>
    </source>
</evidence>
<dbReference type="GO" id="GO:0046872">
    <property type="term" value="F:metal ion binding"/>
    <property type="evidence" value="ECO:0007669"/>
    <property type="project" value="UniProtKB-KW"/>
</dbReference>
<reference evidence="7 8" key="1">
    <citation type="submission" date="2019-05" db="EMBL/GenBank/DDBJ databases">
        <title>Another draft genome of Portunus trituberculatus and its Hox gene families provides insights of decapod evolution.</title>
        <authorList>
            <person name="Jeong J.-H."/>
            <person name="Song I."/>
            <person name="Kim S."/>
            <person name="Choi T."/>
            <person name="Kim D."/>
            <person name="Ryu S."/>
            <person name="Kim W."/>
        </authorList>
    </citation>
    <scope>NUCLEOTIDE SEQUENCE [LARGE SCALE GENOMIC DNA]</scope>
    <source>
        <tissue evidence="7">Muscle</tissue>
    </source>
</reference>
<dbReference type="Gene3D" id="4.10.1040.10">
    <property type="entry name" value="DM DNA-binding domain"/>
    <property type="match status" value="1"/>
</dbReference>
<dbReference type="EMBL" id="VSRR010024087">
    <property type="protein sequence ID" value="MPC65959.1"/>
    <property type="molecule type" value="Genomic_DNA"/>
</dbReference>
<organism evidence="7 8">
    <name type="scientific">Portunus trituberculatus</name>
    <name type="common">Swimming crab</name>
    <name type="synonym">Neptunus trituberculatus</name>
    <dbReference type="NCBI Taxonomy" id="210409"/>
    <lineage>
        <taxon>Eukaryota</taxon>
        <taxon>Metazoa</taxon>
        <taxon>Ecdysozoa</taxon>
        <taxon>Arthropoda</taxon>
        <taxon>Crustacea</taxon>
        <taxon>Multicrustacea</taxon>
        <taxon>Malacostraca</taxon>
        <taxon>Eumalacostraca</taxon>
        <taxon>Eucarida</taxon>
        <taxon>Decapoda</taxon>
        <taxon>Pleocyemata</taxon>
        <taxon>Brachyura</taxon>
        <taxon>Eubrachyura</taxon>
        <taxon>Portunoidea</taxon>
        <taxon>Portunidae</taxon>
        <taxon>Portuninae</taxon>
        <taxon>Portunus</taxon>
    </lineage>
</organism>
<dbReference type="InterPro" id="IPR001275">
    <property type="entry name" value="DM_DNA-bd"/>
</dbReference>
<evidence type="ECO:0000256" key="3">
    <source>
        <dbReference type="ARBA" id="ARBA00023125"/>
    </source>
</evidence>
<evidence type="ECO:0000259" key="6">
    <source>
        <dbReference type="Pfam" id="PF00751"/>
    </source>
</evidence>
<sequence length="140" mass="16703">MCILSLVPLYVTRCRLCANHGKYEEIKGHKWYCEYRKPQHKCSLCEITHKKRLFLPKNEIRRKQHDQEQQLQQQLNVQNRSTDEPWLDGYGRVGLPPSPTTEHIDFPRLQELVEETASILDDEDLFRQINERIPLNVLQH</sequence>
<gene>
    <name evidence="7" type="ORF">E2C01_060100</name>
</gene>
<accession>A0A5B7H7Y4</accession>
<keyword evidence="8" id="KW-1185">Reference proteome</keyword>
<evidence type="ECO:0000256" key="1">
    <source>
        <dbReference type="ARBA" id="ARBA00022723"/>
    </source>
</evidence>
<evidence type="ECO:0000313" key="8">
    <source>
        <dbReference type="Proteomes" id="UP000324222"/>
    </source>
</evidence>
<dbReference type="Pfam" id="PF00751">
    <property type="entry name" value="DM"/>
    <property type="match status" value="1"/>
</dbReference>
<dbReference type="GO" id="GO:0043565">
    <property type="term" value="F:sequence-specific DNA binding"/>
    <property type="evidence" value="ECO:0007669"/>
    <property type="project" value="InterPro"/>
</dbReference>
<keyword evidence="4" id="KW-0539">Nucleus</keyword>
<dbReference type="AlphaFoldDB" id="A0A5B7H7Y4"/>
<proteinExistence type="predicted"/>
<name>A0A5B7H7Y4_PORTR</name>
<evidence type="ECO:0000256" key="4">
    <source>
        <dbReference type="ARBA" id="ARBA00023242"/>
    </source>
</evidence>
<feature type="domain" description="DM" evidence="6">
    <location>
        <begin position="13"/>
        <end position="52"/>
    </location>
</feature>
<keyword evidence="1" id="KW-0479">Metal-binding</keyword>
<dbReference type="SUPFAM" id="SSF82927">
    <property type="entry name" value="Cysteine-rich DNA binding domain, (DM domain)"/>
    <property type="match status" value="1"/>
</dbReference>
<protein>
    <recommendedName>
        <fullName evidence="6">DM domain-containing protein</fullName>
    </recommendedName>
</protein>
<keyword evidence="2" id="KW-0862">Zinc</keyword>
<keyword evidence="3" id="KW-0238">DNA-binding</keyword>
<evidence type="ECO:0000313" key="7">
    <source>
        <dbReference type="EMBL" id="MPC65959.1"/>
    </source>
</evidence>
<feature type="compositionally biased region" description="Low complexity" evidence="5">
    <location>
        <begin position="69"/>
        <end position="78"/>
    </location>
</feature>
<comment type="caution">
    <text evidence="7">The sequence shown here is derived from an EMBL/GenBank/DDBJ whole genome shotgun (WGS) entry which is preliminary data.</text>
</comment>
<dbReference type="Proteomes" id="UP000324222">
    <property type="component" value="Unassembled WGS sequence"/>
</dbReference>
<evidence type="ECO:0000256" key="2">
    <source>
        <dbReference type="ARBA" id="ARBA00022833"/>
    </source>
</evidence>
<dbReference type="OrthoDB" id="5842031at2759"/>
<dbReference type="GO" id="GO:0006355">
    <property type="term" value="P:regulation of DNA-templated transcription"/>
    <property type="evidence" value="ECO:0007669"/>
    <property type="project" value="InterPro"/>
</dbReference>
<feature type="region of interest" description="Disordered" evidence="5">
    <location>
        <begin position="65"/>
        <end position="85"/>
    </location>
</feature>
<dbReference type="InterPro" id="IPR036407">
    <property type="entry name" value="DM_DNA-bd_sf"/>
</dbReference>